<dbReference type="AlphaFoldDB" id="A0DNP3"/>
<dbReference type="OrthoDB" id="311384at2759"/>
<reference evidence="2 3" key="1">
    <citation type="journal article" date="2006" name="Nature">
        <title>Global trends of whole-genome duplications revealed by the ciliate Paramecium tetraurelia.</title>
        <authorList>
            <consortium name="Genoscope"/>
            <person name="Aury J.-M."/>
            <person name="Jaillon O."/>
            <person name="Duret L."/>
            <person name="Noel B."/>
            <person name="Jubin C."/>
            <person name="Porcel B.M."/>
            <person name="Segurens B."/>
            <person name="Daubin V."/>
            <person name="Anthouard V."/>
            <person name="Aiach N."/>
            <person name="Arnaiz O."/>
            <person name="Billaut A."/>
            <person name="Beisson J."/>
            <person name="Blanc I."/>
            <person name="Bouhouche K."/>
            <person name="Camara F."/>
            <person name="Duharcourt S."/>
            <person name="Guigo R."/>
            <person name="Gogendeau D."/>
            <person name="Katinka M."/>
            <person name="Keller A.-M."/>
            <person name="Kissmehl R."/>
            <person name="Klotz C."/>
            <person name="Koll F."/>
            <person name="Le Moue A."/>
            <person name="Lepere C."/>
            <person name="Malinsky S."/>
            <person name="Nowacki M."/>
            <person name="Nowak J.K."/>
            <person name="Plattner H."/>
            <person name="Poulain J."/>
            <person name="Ruiz F."/>
            <person name="Serrano V."/>
            <person name="Zagulski M."/>
            <person name="Dessen P."/>
            <person name="Betermier M."/>
            <person name="Weissenbach J."/>
            <person name="Scarpelli C."/>
            <person name="Schachter V."/>
            <person name="Sperling L."/>
            <person name="Meyer E."/>
            <person name="Cohen J."/>
            <person name="Wincker P."/>
        </authorList>
    </citation>
    <scope>NUCLEOTIDE SEQUENCE [LARGE SCALE GENOMIC DNA]</scope>
    <source>
        <strain evidence="2 3">Stock d4-2</strain>
    </source>
</reference>
<dbReference type="InParanoid" id="A0DNP3"/>
<dbReference type="GeneID" id="5037842"/>
<dbReference type="Proteomes" id="UP000000600">
    <property type="component" value="Unassembled WGS sequence"/>
</dbReference>
<evidence type="ECO:0000313" key="3">
    <source>
        <dbReference type="Proteomes" id="UP000000600"/>
    </source>
</evidence>
<gene>
    <name evidence="2" type="ORF">GSPATT00018856001</name>
</gene>
<dbReference type="EMBL" id="CT868518">
    <property type="protein sequence ID" value="CAK84660.1"/>
    <property type="molecule type" value="Genomic_DNA"/>
</dbReference>
<proteinExistence type="predicted"/>
<keyword evidence="3" id="KW-1185">Reference proteome</keyword>
<feature type="compositionally biased region" description="Basic and acidic residues" evidence="1">
    <location>
        <begin position="107"/>
        <end position="131"/>
    </location>
</feature>
<accession>A0DNP3</accession>
<protein>
    <submittedName>
        <fullName evidence="2">Uncharacterized protein</fullName>
    </submittedName>
</protein>
<sequence length="571" mass="67154">MDDINKEQEIQNTNQIEFYALQDPLNSQISNQQNLQFQQYISDLKNDNIQNDLNKFEKEQIVNQTNNNFLETIKIVEDTQIIQNELLSSQRTQKNNDHQIDEQDLIKYEQDDKEQKVNNKKEDINEEKEQNQEEIIQMQSGDGDVQQQGKTNNLQEDQQILVVMEKQEIKSDTEVVTNKNEEFEQMENKVDKPTEVKEEEEEQQQIVISQYGNEQNSNVQSHKIEKEPSIQSFQKKDNDQNLLQLPSQMEFHLLKSCESNFFEPPNSGKETVKYLNSGELLSRTNFLSQLGQLGKFEFENNSLLGSGDLKKDIEGLPEPLNLRNKSNNQQELFSESQTFPNRMPSDFRSPFIDDTFKLSTTFKFQFSSELKAFESGQFISQQFNIKVQQQDSLEYSMDESSDLQPIYITTMKVDDNDVDVFQIKNVLRFKDKNNLYQCYDFKISKMQQLNSDYIIQNLFVFIMKNRINCIDGNQIVRIQRYLKRFRFVQSCVLTLDKESTLICLFKSFFQIKMCFYRQVEIGEQIIIEKMTTKQRRILELNFYSICPQLLFHDKGLEQKVLATIDALGAQS</sequence>
<dbReference type="RefSeq" id="XP_001452057.1">
    <property type="nucleotide sequence ID" value="XM_001452020.1"/>
</dbReference>
<feature type="region of interest" description="Disordered" evidence="1">
    <location>
        <begin position="107"/>
        <end position="134"/>
    </location>
</feature>
<organism evidence="2 3">
    <name type="scientific">Paramecium tetraurelia</name>
    <dbReference type="NCBI Taxonomy" id="5888"/>
    <lineage>
        <taxon>Eukaryota</taxon>
        <taxon>Sar</taxon>
        <taxon>Alveolata</taxon>
        <taxon>Ciliophora</taxon>
        <taxon>Intramacronucleata</taxon>
        <taxon>Oligohymenophorea</taxon>
        <taxon>Peniculida</taxon>
        <taxon>Parameciidae</taxon>
        <taxon>Paramecium</taxon>
    </lineage>
</organism>
<dbReference type="KEGG" id="ptm:GSPATT00018856001"/>
<name>A0DNP3_PARTE</name>
<feature type="region of interest" description="Disordered" evidence="1">
    <location>
        <begin position="184"/>
        <end position="203"/>
    </location>
</feature>
<feature type="compositionally biased region" description="Basic and acidic residues" evidence="1">
    <location>
        <begin position="184"/>
        <end position="196"/>
    </location>
</feature>
<evidence type="ECO:0000256" key="1">
    <source>
        <dbReference type="SAM" id="MobiDB-lite"/>
    </source>
</evidence>
<evidence type="ECO:0000313" key="2">
    <source>
        <dbReference type="EMBL" id="CAK84660.1"/>
    </source>
</evidence>
<dbReference type="HOGENOM" id="CLU_477762_0_0_1"/>